<dbReference type="SUPFAM" id="SSF55486">
    <property type="entry name" value="Metalloproteases ('zincins'), catalytic domain"/>
    <property type="match status" value="1"/>
</dbReference>
<sequence>MTNPMGFGPGGDNDGLASMFENIGRMLRNGGKDGDVDWSAAQSACDQLIASHPCPAVTESDQSATNNASTIAEIWLNQATSFSSANNSVRAITPQEWTSLTFEAWKAIVEPVAAAMASAMSSIMPSNATSEPTSIPEEVLEQMDPGMADQMREMLQSVDFSALSGSLIAMARSMGATMFGTQFGGALGEMAQEILSTTDTGIPLTDTSSPTVVLANVHTLAEGLGKDVEEVKLYVILRELAHQRLFEQAPWIHSQVVEAIHAYSRGVKIDTARIEQAMTDVDLSNPNSLNELMQGNIFEPSQSDEQRFALDRLEVLLALIEGWVTVVVTDATHNRLPSAMALEETFRRRRAAGGPAEKLFAGLVGLEIRPRRIREAVTLWNRITSSNGIDARDNVWSHPDLLPNAADLEDSENYTLDRDYDLMADLNRAMDESSGAPDPHESEKPED</sequence>
<dbReference type="PANTHER" id="PTHR39420:SF2">
    <property type="entry name" value="HYDROLASE"/>
    <property type="match status" value="1"/>
</dbReference>
<accession>A0A6J5Z725</accession>
<evidence type="ECO:0000256" key="1">
    <source>
        <dbReference type="SAM" id="MobiDB-lite"/>
    </source>
</evidence>
<gene>
    <name evidence="2" type="ORF">UFOPK3770_00643</name>
</gene>
<evidence type="ECO:0000313" key="2">
    <source>
        <dbReference type="EMBL" id="CAB4336947.1"/>
    </source>
</evidence>
<dbReference type="Pfam" id="PF10103">
    <property type="entry name" value="Zincin_2"/>
    <property type="match status" value="1"/>
</dbReference>
<name>A0A6J5Z725_9ZZZZ</name>
<protein>
    <submittedName>
        <fullName evidence="2">Unannotated protein</fullName>
    </submittedName>
</protein>
<dbReference type="EMBL" id="CAESAJ010000054">
    <property type="protein sequence ID" value="CAB4336947.1"/>
    <property type="molecule type" value="Genomic_DNA"/>
</dbReference>
<dbReference type="PANTHER" id="PTHR39420">
    <property type="match status" value="1"/>
</dbReference>
<feature type="region of interest" description="Disordered" evidence="1">
    <location>
        <begin position="425"/>
        <end position="447"/>
    </location>
</feature>
<organism evidence="2">
    <name type="scientific">freshwater metagenome</name>
    <dbReference type="NCBI Taxonomy" id="449393"/>
    <lineage>
        <taxon>unclassified sequences</taxon>
        <taxon>metagenomes</taxon>
        <taxon>ecological metagenomes</taxon>
    </lineage>
</organism>
<dbReference type="InterPro" id="IPR042271">
    <property type="entry name" value="Zinicin_2_N"/>
</dbReference>
<reference evidence="2" key="1">
    <citation type="submission" date="2020-05" db="EMBL/GenBank/DDBJ databases">
        <authorList>
            <person name="Chiriac C."/>
            <person name="Salcher M."/>
            <person name="Ghai R."/>
            <person name="Kavagutti S V."/>
        </authorList>
    </citation>
    <scope>NUCLEOTIDE SEQUENCE</scope>
</reference>
<dbReference type="InterPro" id="IPR018766">
    <property type="entry name" value="Zinicin_2"/>
</dbReference>
<dbReference type="Gene3D" id="1.20.150.30">
    <property type="entry name" value="Zincin-like metallopeptidase, N-terminal domain"/>
    <property type="match status" value="1"/>
</dbReference>
<dbReference type="NCBIfam" id="TIGR03624">
    <property type="entry name" value="putative hydrolase"/>
    <property type="match status" value="1"/>
</dbReference>
<feature type="compositionally biased region" description="Basic and acidic residues" evidence="1">
    <location>
        <begin position="438"/>
        <end position="447"/>
    </location>
</feature>
<proteinExistence type="predicted"/>
<dbReference type="AlphaFoldDB" id="A0A6J5Z725"/>